<dbReference type="GO" id="GO:0016020">
    <property type="term" value="C:membrane"/>
    <property type="evidence" value="ECO:0007669"/>
    <property type="project" value="InterPro"/>
</dbReference>
<feature type="domain" description="Porin" evidence="1">
    <location>
        <begin position="70"/>
        <end position="449"/>
    </location>
</feature>
<dbReference type="Proteomes" id="UP000245168">
    <property type="component" value="Unassembled WGS sequence"/>
</dbReference>
<dbReference type="AlphaFoldDB" id="A0A2U2BWJ7"/>
<organism evidence="2 3">
    <name type="scientific">Marinicauda salina</name>
    <dbReference type="NCBI Taxonomy" id="2135793"/>
    <lineage>
        <taxon>Bacteria</taxon>
        <taxon>Pseudomonadati</taxon>
        <taxon>Pseudomonadota</taxon>
        <taxon>Alphaproteobacteria</taxon>
        <taxon>Maricaulales</taxon>
        <taxon>Maricaulaceae</taxon>
        <taxon>Marinicauda</taxon>
    </lineage>
</organism>
<evidence type="ECO:0000313" key="3">
    <source>
        <dbReference type="Proteomes" id="UP000245168"/>
    </source>
</evidence>
<accession>A0A2U2BWJ7</accession>
<evidence type="ECO:0000313" key="2">
    <source>
        <dbReference type="EMBL" id="PWE18344.1"/>
    </source>
</evidence>
<reference evidence="3" key="1">
    <citation type="submission" date="2018-05" db="EMBL/GenBank/DDBJ databases">
        <authorList>
            <person name="Liu B.-T."/>
        </authorList>
    </citation>
    <scope>NUCLEOTIDE SEQUENCE [LARGE SCALE GENOMIC DNA]</scope>
    <source>
        <strain evidence="3">WD6-1</strain>
    </source>
</reference>
<keyword evidence="3" id="KW-1185">Reference proteome</keyword>
<dbReference type="InterPro" id="IPR033900">
    <property type="entry name" value="Gram_neg_porin_domain"/>
</dbReference>
<sequence>MREARPDPAPGGSRRRDICVTIRRRVNPARAILLDPNAPSPVLYRPVRGDGAIGGAASMRPARDAIFTAVACALLAAAPTFSQDLSSITNSSSTGSGVERIGPFSPDVSLAVDALAAAGDVDAAETGPYADLDLDLELEAVTRGGLRWGAAFGVRARRGDGRRGFARPVGDCPVTVAGCPAIGGRTPAGAATGLHAAPVLDAGDPRIALDEAAAFVKGGWGEIRIGRGPGAAALEAAPGPGAFRLARADGPLIDATGLALADTTDRLSGAAAKITARTRRLAGFRASASWTPEADWCGVDVCRLDGRDAVATPAVENVREVGVSFDRRFRSSGRRWTLSAGYAAGEVAGPLASAFADPWSVSARASLEAGPAAIGVSWLKTNDGFEDGDYEAWAASASIERGAWLAALEFAAGDSDFLDAEGWSVQLGASRLFESGLLLGVGLARAEQTAPVAGPGGIVGADADAVIGFVETGWRF</sequence>
<protein>
    <recommendedName>
        <fullName evidence="1">Porin domain-containing protein</fullName>
    </recommendedName>
</protein>
<dbReference type="EMBL" id="QEXV01000001">
    <property type="protein sequence ID" value="PWE18344.1"/>
    <property type="molecule type" value="Genomic_DNA"/>
</dbReference>
<dbReference type="Pfam" id="PF13609">
    <property type="entry name" value="Porin_4"/>
    <property type="match status" value="1"/>
</dbReference>
<dbReference type="SUPFAM" id="SSF56935">
    <property type="entry name" value="Porins"/>
    <property type="match status" value="1"/>
</dbReference>
<dbReference type="Gene3D" id="2.40.160.10">
    <property type="entry name" value="Porin"/>
    <property type="match status" value="1"/>
</dbReference>
<proteinExistence type="predicted"/>
<dbReference type="GO" id="GO:0015288">
    <property type="term" value="F:porin activity"/>
    <property type="evidence" value="ECO:0007669"/>
    <property type="project" value="InterPro"/>
</dbReference>
<dbReference type="InterPro" id="IPR023614">
    <property type="entry name" value="Porin_dom_sf"/>
</dbReference>
<gene>
    <name evidence="2" type="ORF">DDZ18_01695</name>
</gene>
<name>A0A2U2BWJ7_9PROT</name>
<comment type="caution">
    <text evidence="2">The sequence shown here is derived from an EMBL/GenBank/DDBJ whole genome shotgun (WGS) entry which is preliminary data.</text>
</comment>
<evidence type="ECO:0000259" key="1">
    <source>
        <dbReference type="Pfam" id="PF13609"/>
    </source>
</evidence>